<name>A0A538SZT9_UNCEI</name>
<gene>
    <name evidence="3" type="ORF">E6K76_12020</name>
</gene>
<accession>A0A538SZT9</accession>
<feature type="signal peptide" evidence="1">
    <location>
        <begin position="1"/>
        <end position="28"/>
    </location>
</feature>
<evidence type="ECO:0000313" key="4">
    <source>
        <dbReference type="Proteomes" id="UP000316852"/>
    </source>
</evidence>
<dbReference type="Proteomes" id="UP000316852">
    <property type="component" value="Unassembled WGS sequence"/>
</dbReference>
<dbReference type="InterPro" id="IPR026444">
    <property type="entry name" value="Secre_tail"/>
</dbReference>
<comment type="caution">
    <text evidence="3">The sequence shown here is derived from an EMBL/GenBank/DDBJ whole genome shotgun (WGS) entry which is preliminary data.</text>
</comment>
<dbReference type="Pfam" id="PF13860">
    <property type="entry name" value="FlgD_ig"/>
    <property type="match status" value="1"/>
</dbReference>
<protein>
    <submittedName>
        <fullName evidence="3">T9SS type A sorting domain-containing protein</fullName>
    </submittedName>
</protein>
<organism evidence="3 4">
    <name type="scientific">Eiseniibacteriota bacterium</name>
    <dbReference type="NCBI Taxonomy" id="2212470"/>
    <lineage>
        <taxon>Bacteria</taxon>
        <taxon>Candidatus Eiseniibacteriota</taxon>
    </lineage>
</organism>
<dbReference type="Gene3D" id="2.60.40.4070">
    <property type="match status" value="1"/>
</dbReference>
<evidence type="ECO:0000259" key="2">
    <source>
        <dbReference type="Pfam" id="PF13860"/>
    </source>
</evidence>
<evidence type="ECO:0000313" key="3">
    <source>
        <dbReference type="EMBL" id="TMQ56882.1"/>
    </source>
</evidence>
<dbReference type="InterPro" id="IPR025965">
    <property type="entry name" value="FlgD/Vpr_Ig-like"/>
</dbReference>
<proteinExistence type="predicted"/>
<sequence>MNAMKNSKSLVHSIVAMVVLASTQFPGAAAKAEGMFPVGTAANTVDLQNARGAVPYEGGWAIPLAGERPAWYTSELEQQVLAAGGTPVAAPTDIPLPSEIGIRPGSWMIAPYGCTMNFVFTRNGGFAIGTAGHCVDKLGQHVVLLTLAPGTQNPVLVDIGTAIARHENGIGDDFALVSINPVLNPWVSATTAVIAGPCNQYTGFGPETVWHYGHGLGIGTGGTPRAGVALTWKKDAYGWDSPAIFGDSGSPVRVTDLEAAGDLTHLVVDTKWLPSVIAGTRIGKMLQIANGWSLVNSPLCTAGLGAPAVATDIGAGAPMVMVERPEPSPTVGSVRVKLALAKATDVEARIFDIRGRAMATLYRGALPGGTQILNWDGKTRDGSMAPAGVYFVQVQADQNVIGSKFVLVR</sequence>
<reference evidence="3 4" key="1">
    <citation type="journal article" date="2019" name="Nat. Microbiol.">
        <title>Mediterranean grassland soil C-N compound turnover is dependent on rainfall and depth, and is mediated by genomically divergent microorganisms.</title>
        <authorList>
            <person name="Diamond S."/>
            <person name="Andeer P.F."/>
            <person name="Li Z."/>
            <person name="Crits-Christoph A."/>
            <person name="Burstein D."/>
            <person name="Anantharaman K."/>
            <person name="Lane K.R."/>
            <person name="Thomas B.C."/>
            <person name="Pan C."/>
            <person name="Northen T.R."/>
            <person name="Banfield J.F."/>
        </authorList>
    </citation>
    <scope>NUCLEOTIDE SEQUENCE [LARGE SCALE GENOMIC DNA]</scope>
    <source>
        <strain evidence="3">WS_6</strain>
    </source>
</reference>
<dbReference type="EMBL" id="VBOW01000074">
    <property type="protein sequence ID" value="TMQ56882.1"/>
    <property type="molecule type" value="Genomic_DNA"/>
</dbReference>
<dbReference type="InterPro" id="IPR009003">
    <property type="entry name" value="Peptidase_S1_PA"/>
</dbReference>
<feature type="chain" id="PRO_5021755408" evidence="1">
    <location>
        <begin position="29"/>
        <end position="409"/>
    </location>
</feature>
<evidence type="ECO:0000256" key="1">
    <source>
        <dbReference type="SAM" id="SignalP"/>
    </source>
</evidence>
<dbReference type="AlphaFoldDB" id="A0A538SZT9"/>
<dbReference type="SUPFAM" id="SSF50494">
    <property type="entry name" value="Trypsin-like serine proteases"/>
    <property type="match status" value="1"/>
</dbReference>
<keyword evidence="1" id="KW-0732">Signal</keyword>
<feature type="domain" description="FlgD/Vpr Ig-like" evidence="2">
    <location>
        <begin position="335"/>
        <end position="398"/>
    </location>
</feature>
<dbReference type="NCBIfam" id="TIGR04183">
    <property type="entry name" value="Por_Secre_tail"/>
    <property type="match status" value="1"/>
</dbReference>